<sequence>MLKDAMENMLEKEIEVITQVKTAKKLGEKTYLVEFEKIEDTDQVNKPKNNKKDKIFINEDKTKMEREKEKQIRKTAKEEQDKGKIAKIGYNKVTIDGREWKWNYTTGELDFDKSKN</sequence>
<evidence type="ECO:0000313" key="1">
    <source>
        <dbReference type="EMBL" id="CAH1106132.1"/>
    </source>
</evidence>
<dbReference type="Proteomes" id="UP001153636">
    <property type="component" value="Chromosome 2"/>
</dbReference>
<reference evidence="1" key="1">
    <citation type="submission" date="2022-01" db="EMBL/GenBank/DDBJ databases">
        <authorList>
            <person name="King R."/>
        </authorList>
    </citation>
    <scope>NUCLEOTIDE SEQUENCE</scope>
</reference>
<keyword evidence="2" id="KW-1185">Reference proteome</keyword>
<protein>
    <submittedName>
        <fullName evidence="1">Uncharacterized protein</fullName>
    </submittedName>
</protein>
<proteinExistence type="predicted"/>
<dbReference type="OrthoDB" id="6779946at2759"/>
<accession>A0A9P0GE55</accession>
<organism evidence="1 2">
    <name type="scientific">Psylliodes chrysocephalus</name>
    <dbReference type="NCBI Taxonomy" id="3402493"/>
    <lineage>
        <taxon>Eukaryota</taxon>
        <taxon>Metazoa</taxon>
        <taxon>Ecdysozoa</taxon>
        <taxon>Arthropoda</taxon>
        <taxon>Hexapoda</taxon>
        <taxon>Insecta</taxon>
        <taxon>Pterygota</taxon>
        <taxon>Neoptera</taxon>
        <taxon>Endopterygota</taxon>
        <taxon>Coleoptera</taxon>
        <taxon>Polyphaga</taxon>
        <taxon>Cucujiformia</taxon>
        <taxon>Chrysomeloidea</taxon>
        <taxon>Chrysomelidae</taxon>
        <taxon>Galerucinae</taxon>
        <taxon>Alticini</taxon>
        <taxon>Psylliodes</taxon>
    </lineage>
</organism>
<name>A0A9P0GE55_9CUCU</name>
<dbReference type="AlphaFoldDB" id="A0A9P0GE55"/>
<gene>
    <name evidence="1" type="ORF">PSYICH_LOCUS6805</name>
</gene>
<evidence type="ECO:0000313" key="2">
    <source>
        <dbReference type="Proteomes" id="UP001153636"/>
    </source>
</evidence>
<dbReference type="EMBL" id="OV651814">
    <property type="protein sequence ID" value="CAH1106132.1"/>
    <property type="molecule type" value="Genomic_DNA"/>
</dbReference>